<feature type="transmembrane region" description="Helical" evidence="8">
    <location>
        <begin position="236"/>
        <end position="254"/>
    </location>
</feature>
<feature type="transmembrane region" description="Helical" evidence="8">
    <location>
        <begin position="174"/>
        <end position="192"/>
    </location>
</feature>
<comment type="function">
    <text evidence="8">Uptake of L-lactate across the membrane. Can also transport D-lactate and glycolate.</text>
</comment>
<keyword evidence="8" id="KW-0997">Cell inner membrane</keyword>
<protein>
    <recommendedName>
        <fullName evidence="8">L-lactate permease</fullName>
    </recommendedName>
</protein>
<feature type="transmembrane region" description="Helical" evidence="8">
    <location>
        <begin position="27"/>
        <end position="48"/>
    </location>
</feature>
<feature type="transmembrane region" description="Helical" evidence="8">
    <location>
        <begin position="148"/>
        <end position="167"/>
    </location>
</feature>
<dbReference type="Proteomes" id="UP001203512">
    <property type="component" value="Unassembled WGS sequence"/>
</dbReference>
<keyword evidence="6 8" id="KW-1133">Transmembrane helix</keyword>
<dbReference type="Pfam" id="PF02652">
    <property type="entry name" value="Lactate_perm"/>
    <property type="match status" value="1"/>
</dbReference>
<keyword evidence="5 8" id="KW-0812">Transmembrane</keyword>
<evidence type="ECO:0000313" key="10">
    <source>
        <dbReference type="Proteomes" id="UP001203512"/>
    </source>
</evidence>
<evidence type="ECO:0000256" key="6">
    <source>
        <dbReference type="ARBA" id="ARBA00022989"/>
    </source>
</evidence>
<organism evidence="9 10">
    <name type="scientific">Sphingobium agri</name>
    <dbReference type="NCBI Taxonomy" id="2933566"/>
    <lineage>
        <taxon>Bacteria</taxon>
        <taxon>Pseudomonadati</taxon>
        <taxon>Pseudomonadota</taxon>
        <taxon>Alphaproteobacteria</taxon>
        <taxon>Sphingomonadales</taxon>
        <taxon>Sphingomonadaceae</taxon>
        <taxon>Sphingobium</taxon>
    </lineage>
</organism>
<comment type="caution">
    <text evidence="9">The sequence shown here is derived from an EMBL/GenBank/DDBJ whole genome shotgun (WGS) entry which is preliminary data.</text>
</comment>
<evidence type="ECO:0000256" key="3">
    <source>
        <dbReference type="ARBA" id="ARBA00022448"/>
    </source>
</evidence>
<evidence type="ECO:0000256" key="8">
    <source>
        <dbReference type="RuleBase" id="RU365092"/>
    </source>
</evidence>
<evidence type="ECO:0000313" key="9">
    <source>
        <dbReference type="EMBL" id="MCK0530148.1"/>
    </source>
</evidence>
<feature type="transmembrane region" description="Helical" evidence="8">
    <location>
        <begin position="385"/>
        <end position="406"/>
    </location>
</feature>
<name>A0ABT0DSQ5_9SPHN</name>
<keyword evidence="4" id="KW-1003">Cell membrane</keyword>
<accession>A0ABT0DSQ5</accession>
<proteinExistence type="inferred from homology"/>
<reference evidence="9 10" key="1">
    <citation type="submission" date="2022-04" db="EMBL/GenBank/DDBJ databases">
        <authorList>
            <person name="Huq M.A."/>
        </authorList>
    </citation>
    <scope>NUCLEOTIDE SEQUENCE [LARGE SCALE GENOMIC DNA]</scope>
    <source>
        <strain evidence="9 10">MAH-33</strain>
    </source>
</reference>
<feature type="transmembrane region" description="Helical" evidence="8">
    <location>
        <begin position="325"/>
        <end position="343"/>
    </location>
</feature>
<dbReference type="PANTHER" id="PTHR30003:SF0">
    <property type="entry name" value="GLYCOLATE PERMEASE GLCA-RELATED"/>
    <property type="match status" value="1"/>
</dbReference>
<dbReference type="PANTHER" id="PTHR30003">
    <property type="entry name" value="L-LACTATE PERMEASE"/>
    <property type="match status" value="1"/>
</dbReference>
<evidence type="ECO:0000256" key="4">
    <source>
        <dbReference type="ARBA" id="ARBA00022475"/>
    </source>
</evidence>
<evidence type="ECO:0000256" key="1">
    <source>
        <dbReference type="ARBA" id="ARBA00004651"/>
    </source>
</evidence>
<comment type="subcellular location">
    <subcellularLocation>
        <location evidence="8">Cell inner membrane</location>
        <topology evidence="8">Multi-pass membrane protein</topology>
    </subcellularLocation>
    <subcellularLocation>
        <location evidence="1">Cell membrane</location>
        <topology evidence="1">Multi-pass membrane protein</topology>
    </subcellularLocation>
</comment>
<dbReference type="NCBIfam" id="TIGR00795">
    <property type="entry name" value="lctP"/>
    <property type="match status" value="1"/>
</dbReference>
<dbReference type="RefSeq" id="WP_247229624.1">
    <property type="nucleotide sequence ID" value="NZ_JALKHS010000003.1"/>
</dbReference>
<evidence type="ECO:0000256" key="5">
    <source>
        <dbReference type="ARBA" id="ARBA00022692"/>
    </source>
</evidence>
<keyword evidence="7 8" id="KW-0472">Membrane</keyword>
<comment type="similarity">
    <text evidence="2 8">Belongs to the lactate permease family.</text>
</comment>
<feature type="transmembrane region" description="Helical" evidence="8">
    <location>
        <begin position="55"/>
        <end position="79"/>
    </location>
</feature>
<feature type="transmembrane region" description="Helical" evidence="8">
    <location>
        <begin position="450"/>
        <end position="471"/>
    </location>
</feature>
<feature type="transmembrane region" description="Helical" evidence="8">
    <location>
        <begin position="418"/>
        <end position="438"/>
    </location>
</feature>
<keyword evidence="3 8" id="KW-0813">Transport</keyword>
<feature type="transmembrane region" description="Helical" evidence="8">
    <location>
        <begin position="212"/>
        <end position="229"/>
    </location>
</feature>
<dbReference type="EMBL" id="JALKHS010000003">
    <property type="protein sequence ID" value="MCK0530148.1"/>
    <property type="molecule type" value="Genomic_DNA"/>
</dbReference>
<feature type="transmembrane region" description="Helical" evidence="8">
    <location>
        <begin position="85"/>
        <end position="104"/>
    </location>
</feature>
<feature type="transmembrane region" description="Helical" evidence="8">
    <location>
        <begin position="541"/>
        <end position="562"/>
    </location>
</feature>
<sequence length="570" mass="59805">MGAEVDREKGNGGAMIWAQNYDPFGNGLLSALVAAIPVVVLLGAIGLFHLRAHIAALMGLGAGLAVAVLAFGMPAGLALRAAGFGAAYGLLPIGWIVLNIIFLYQLTETTGQFHVLRGAITSITADSRLQLLLIAFCFGAFFEGAAGFGTPVAVTGAMLIGLGFTRLQASGLSLIANTAPVAFGALGTPLVTLSGVTGLPLLELSAMVGRQMTPFAIIVPFWLMVAYCGWRRTMEVLPAVLVAGVSFAVVQLLISNLHGPWLTSIGAALASIATLIGFLRIWQPARIMHVNEAKLAAGDERDVAATVDAAHAQPPHDPAAVRRAWMPWIILTVCVFLWGLPFMKQGLDAIFALRLPFAGLDGVIQRLPPVVTAPEYEKAVYNLNLLSATGTAILVAALASAVLLRVPARTIGLVYLRTWKLVLPSLLTIAAMLALGYLTRYGGIDASMGLAFAATGVLYPFFGTMLGWLGVAVTGSDTASNVLFGGLQKITAEQLNLPPVLMAGANSAGGVMGKMIDAQSIVVASTATQWFGQEGRILRHVFLHSLVLGALIGLFVMLQAYVYPFTLLVP</sequence>
<evidence type="ECO:0000256" key="7">
    <source>
        <dbReference type="ARBA" id="ARBA00023136"/>
    </source>
</evidence>
<keyword evidence="10" id="KW-1185">Reference proteome</keyword>
<gene>
    <name evidence="9" type="ORF">MU848_00955</name>
</gene>
<evidence type="ECO:0000256" key="2">
    <source>
        <dbReference type="ARBA" id="ARBA00010100"/>
    </source>
</evidence>
<dbReference type="InterPro" id="IPR003804">
    <property type="entry name" value="Lactate_perm"/>
</dbReference>
<feature type="transmembrane region" description="Helical" evidence="8">
    <location>
        <begin position="260"/>
        <end position="279"/>
    </location>
</feature>